<feature type="region of interest" description="Disordered" evidence="1">
    <location>
        <begin position="114"/>
        <end position="165"/>
    </location>
</feature>
<feature type="compositionally biased region" description="Polar residues" evidence="1">
    <location>
        <begin position="480"/>
        <end position="498"/>
    </location>
</feature>
<feature type="compositionally biased region" description="Basic and acidic residues" evidence="1">
    <location>
        <begin position="1623"/>
        <end position="1638"/>
    </location>
</feature>
<feature type="region of interest" description="Disordered" evidence="1">
    <location>
        <begin position="755"/>
        <end position="1063"/>
    </location>
</feature>
<feature type="region of interest" description="Disordered" evidence="1">
    <location>
        <begin position="2055"/>
        <end position="2075"/>
    </location>
</feature>
<feature type="compositionally biased region" description="Polar residues" evidence="1">
    <location>
        <begin position="1909"/>
        <end position="1931"/>
    </location>
</feature>
<feature type="compositionally biased region" description="Polar residues" evidence="1">
    <location>
        <begin position="133"/>
        <end position="144"/>
    </location>
</feature>
<dbReference type="EMBL" id="JAODUO010000533">
    <property type="protein sequence ID" value="KAK2178685.1"/>
    <property type="molecule type" value="Genomic_DNA"/>
</dbReference>
<sequence length="2318" mass="249252">MLGPTEIKPPDAPQRSDLGGATKKANGIGLTVKRLQKMTTASMPQPTNGVYKTQEVKSTATLDQVKLKFMRSKHSGHVTKSDERLLRDFRRTFEPTVIVRRSFVRQQRGKCRRKKVASTPPKAQRAITGGASGTSHPTGITGVQTHGKPLKNHKPAPSRVEFTGPRHCSKAGTNLFESFGVGKACAPFHETDAGKCNGVSPPISRAANSILHEVNNGNNVDPKKTAKWRRTSGCSPVKKLNAHMKSSFVPASVTETYAFHASTISKVDPNRTSLPATPDPRHSPPMADRVKLPVPGDAGPPDHTRQQIIPGNATATEATGDMNQYYVVTNTALDLSTSKTPPKKPRKPTCYDRPRGEPIPAIRPISPYAVSRTQGDCRPSLVVTIRKTHDHVHAPSTKQPLMLQPSDNQASKPCHLSTQGKSKMAITDKTPCYVAPTEDTVVANSIVGGKPGDVPCKSPVDPKKAVDDTPPTATAIASGDDSSTNKSLVGHSTCSSKGSGHEAQTSTTSQCQTTVANTEQVTEESHVADCVLPEAGNKTTESPKLPGIHTILPRLNSCSPSSEISVAWPSEGALDIAEPAVKSTQLVELKDMPPACRHNVTATTNTTEKSEGDVRDGAALTVPTPEALPLSTDDPQNCRSASEAMIALAQEAESSTTEDTIYYQSEDTDEPEQRVEDCDTKEATDSHQDDICKVVNDSPNPSCTLQLETGTATLDLSPGTKDTSSNLKGDLDVVKNAANDEGVDIAIARNIVETDASPSTITPPGGNTNTDGEESAGSNITKEKSLTCEDASSLRQTLTEPTTADQQSAATTTTSVAAAHSGNVADPEETQLETKRHTEDASEEDDDNQPEMMQKESSSGPRESNNADENNEKIPPLDQCVKGAVDSAQEADDEDETEEAPSADAQLSESVHSPAVQAVVENEPSETKPTDEIEPHEMAVSSPKADISDGVSCMSPEAHHREPVSPGYTNSDHRPPSPDMGEEVEYVHERASSESPHSESEGQGDKDDRGSRETEEISKRAVADEGEENTTSDLLGNSSTNTSVECNEKSDNTSEGTHNESRTFHVVPTIEDLYNDLELSNDSTVNDLGNQPKVSLKDCSGNMQLVEKQTEIHEETDTIVVSQDQLPCSQASTDVSNFAAAVDYKGNCVTFIASPNGADVATESSIVVSPRSCSPVVIDTGSETDDAVAKNDVENTTSDEAQSSSANVLDSCCLADVPIKDDITSAPRIYSSEEGIVAILINTTDPSLPKSNICSNQSLLTNAEPIDEGEQDEHSLNTTGAVSKDDTITNDEVSVEPTEKVVLTAETFDGISLEKTADASIRETAAGLEVEIGVDTSVCKAERIDSKKHVQDRVEPAESVMESGRAEPADGTTPQSNTTVNDNQTCEGPSLESNDGWLDDQTGTKCSNTVSIEQETDLGRTKMIVDLERDENTESSGNGKDDTVECMTKDKTEPMGVLGNVNKQQQETEDGILRNADEHDENVEKERPIIGCVYFVESTDKCEEPKSSVNVTITGEDEVTECEGQEAAVTKNDSKSDDITTESETDTSHAEIEMLSSGKLNDQPDASGKLDQTSTDNVTKSETKEEDTDKSVTAQSNGEEDIGEDDKGTPTKQTPALENSTVEEPKSPDDGLEEEKTTPKCGTFLNEVTKFETDVEMAQDKKATMSQPDENTSADAKQTTDETQLHQGNKQRNTQVCGDILMQTNNIDTKSVVPVVAKTAHDEMAARGPPRKFLKERHMRSRQMDVVKHATTEASCESVSADGRCTDAKSTESSVDSEFATRGYISPSVMTTPPGKRGVRASTSNELLCYEEAQKGRCLYFLGQYTSEEPVTTDSATAYAKVELQATPSNVEITPAADVETQQGSGNDVGRVPVDGAVHGILLQENKDSVRRTTTEQFDEEDKERPDTVGSQESERGSNVPTSLGKTSDSASAATVIEVKTGISNAEISEEEGELIIDQSGFEERDDHKESDDQKTCSEDKPVVAFPTGSEGHDGKTGGTTGSDQLASTANVEIDAKNKKLGQLIKSLKSTISLNADPSPIPTIEEVTTQGIHSNVKELDNKVKPETERKCRRRKPVEKLKVFNTRARTLSESLSAGAESDPGTSVNAKREVKVSTRAGCGRGRGHGRVSPRGSRGTGRARSADPADGVSVALKVKLKSMTSPVMPVSSPSPSSPPPLIAVYPVPVKKRRQCRRPKADHTEEEKPKPKTSRRSRRSKKRNENADDADELPTIRPPKRRRFSRRLSAGRRPDRIAKDLPRHNWLPKKMLMADDGEEEKGENSKKSNSKTVLVLQTCNVSRGLTTEGRAPSTLTRVKVLH</sequence>
<evidence type="ECO:0000313" key="2">
    <source>
        <dbReference type="EMBL" id="KAK2178685.1"/>
    </source>
</evidence>
<feature type="region of interest" description="Disordered" evidence="1">
    <location>
        <begin position="1881"/>
        <end position="1931"/>
    </location>
</feature>
<feature type="compositionally biased region" description="Polar residues" evidence="1">
    <location>
        <begin position="1372"/>
        <end position="1393"/>
    </location>
</feature>
<feature type="compositionally biased region" description="Basic and acidic residues" evidence="1">
    <location>
        <begin position="1046"/>
        <end position="1063"/>
    </location>
</feature>
<feature type="region of interest" description="Disordered" evidence="1">
    <location>
        <begin position="2090"/>
        <end position="2287"/>
    </location>
</feature>
<feature type="compositionally biased region" description="Polar residues" evidence="1">
    <location>
        <begin position="405"/>
        <end position="421"/>
    </location>
</feature>
<accession>A0AAD9KWM4</accession>
<feature type="compositionally biased region" description="Basic and acidic residues" evidence="1">
    <location>
        <begin position="2195"/>
        <end position="2206"/>
    </location>
</feature>
<feature type="compositionally biased region" description="Basic residues" evidence="1">
    <location>
        <begin position="2207"/>
        <end position="2218"/>
    </location>
</feature>
<feature type="compositionally biased region" description="Acidic residues" evidence="1">
    <location>
        <begin position="1515"/>
        <end position="1524"/>
    </location>
</feature>
<feature type="region of interest" description="Disordered" evidence="1">
    <location>
        <begin position="1349"/>
        <end position="1400"/>
    </location>
</feature>
<reference evidence="2" key="1">
    <citation type="journal article" date="2023" name="Mol. Biol. Evol.">
        <title>Third-Generation Sequencing Reveals the Adaptive Role of the Epigenome in Three Deep-Sea Polychaetes.</title>
        <authorList>
            <person name="Perez M."/>
            <person name="Aroh O."/>
            <person name="Sun Y."/>
            <person name="Lan Y."/>
            <person name="Juniper S.K."/>
            <person name="Young C.R."/>
            <person name="Angers B."/>
            <person name="Qian P.Y."/>
        </authorList>
    </citation>
    <scope>NUCLEOTIDE SEQUENCE</scope>
    <source>
        <strain evidence="2">R07B-5</strain>
    </source>
</reference>
<keyword evidence="3" id="KW-1185">Reference proteome</keyword>
<feature type="region of interest" description="Disordered" evidence="1">
    <location>
        <begin position="391"/>
        <end position="421"/>
    </location>
</feature>
<feature type="region of interest" description="Disordered" evidence="1">
    <location>
        <begin position="267"/>
        <end position="288"/>
    </location>
</feature>
<gene>
    <name evidence="2" type="ORF">NP493_531g04020</name>
</gene>
<feature type="region of interest" description="Disordered" evidence="1">
    <location>
        <begin position="1"/>
        <end position="25"/>
    </location>
</feature>
<feature type="region of interest" description="Disordered" evidence="1">
    <location>
        <begin position="1513"/>
        <end position="1691"/>
    </location>
</feature>
<feature type="compositionally biased region" description="Polar residues" evidence="1">
    <location>
        <begin position="1610"/>
        <end position="1622"/>
    </location>
</feature>
<feature type="compositionally biased region" description="Basic and acidic residues" evidence="1">
    <location>
        <begin position="1885"/>
        <end position="1894"/>
    </location>
</feature>
<feature type="compositionally biased region" description="Low complexity" evidence="1">
    <location>
        <begin position="2159"/>
        <end position="2171"/>
    </location>
</feature>
<dbReference type="Proteomes" id="UP001209878">
    <property type="component" value="Unassembled WGS sequence"/>
</dbReference>
<protein>
    <submittedName>
        <fullName evidence="2">Uncharacterized protein</fullName>
    </submittedName>
</protein>
<feature type="compositionally biased region" description="Basic and acidic residues" evidence="1">
    <location>
        <begin position="985"/>
        <end position="1023"/>
    </location>
</feature>
<feature type="compositionally biased region" description="Basic residues" evidence="1">
    <location>
        <begin position="2234"/>
        <end position="2246"/>
    </location>
</feature>
<evidence type="ECO:0000313" key="3">
    <source>
        <dbReference type="Proteomes" id="UP001209878"/>
    </source>
</evidence>
<feature type="region of interest" description="Disordered" evidence="1">
    <location>
        <begin position="336"/>
        <end position="363"/>
    </location>
</feature>
<feature type="compositionally biased region" description="Basic and acidic residues" evidence="1">
    <location>
        <begin position="925"/>
        <end position="937"/>
    </location>
</feature>
<feature type="compositionally biased region" description="Polar residues" evidence="1">
    <location>
        <begin position="1031"/>
        <end position="1045"/>
    </location>
</feature>
<feature type="compositionally biased region" description="Low complexity" evidence="1">
    <location>
        <begin position="802"/>
        <end position="819"/>
    </location>
</feature>
<feature type="region of interest" description="Disordered" evidence="1">
    <location>
        <begin position="1948"/>
        <end position="2005"/>
    </location>
</feature>
<feature type="compositionally biased region" description="Basic and acidic residues" evidence="1">
    <location>
        <begin position="1649"/>
        <end position="1663"/>
    </location>
</feature>
<comment type="caution">
    <text evidence="2">The sequence shown here is derived from an EMBL/GenBank/DDBJ whole genome shotgun (WGS) entry which is preliminary data.</text>
</comment>
<feature type="compositionally biased region" description="Basic and acidic residues" evidence="1">
    <location>
        <begin position="1962"/>
        <end position="1982"/>
    </location>
</feature>
<feature type="compositionally biased region" description="Acidic residues" evidence="1">
    <location>
        <begin position="889"/>
        <end position="901"/>
    </location>
</feature>
<proteinExistence type="predicted"/>
<feature type="compositionally biased region" description="Polar residues" evidence="1">
    <location>
        <begin position="855"/>
        <end position="868"/>
    </location>
</feature>
<feature type="region of interest" description="Disordered" evidence="1">
    <location>
        <begin position="446"/>
        <end position="511"/>
    </location>
</feature>
<feature type="compositionally biased region" description="Basic and acidic residues" evidence="1">
    <location>
        <begin position="2055"/>
        <end position="2069"/>
    </location>
</feature>
<organism evidence="2 3">
    <name type="scientific">Ridgeia piscesae</name>
    <name type="common">Tubeworm</name>
    <dbReference type="NCBI Taxonomy" id="27915"/>
    <lineage>
        <taxon>Eukaryota</taxon>
        <taxon>Metazoa</taxon>
        <taxon>Spiralia</taxon>
        <taxon>Lophotrochozoa</taxon>
        <taxon>Annelida</taxon>
        <taxon>Polychaeta</taxon>
        <taxon>Sedentaria</taxon>
        <taxon>Canalipalpata</taxon>
        <taxon>Sabellida</taxon>
        <taxon>Siboglinidae</taxon>
        <taxon>Ridgeia</taxon>
    </lineage>
</organism>
<feature type="compositionally biased region" description="Polar residues" evidence="1">
    <location>
        <begin position="756"/>
        <end position="780"/>
    </location>
</feature>
<feature type="compositionally biased region" description="Basic and acidic residues" evidence="1">
    <location>
        <begin position="2248"/>
        <end position="2259"/>
    </location>
</feature>
<name>A0AAD9KWM4_RIDPI</name>
<evidence type="ECO:0000256" key="1">
    <source>
        <dbReference type="SAM" id="MobiDB-lite"/>
    </source>
</evidence>
<feature type="compositionally biased region" description="Basic and acidic residues" evidence="1">
    <location>
        <begin position="1579"/>
        <end position="1590"/>
    </location>
</feature>
<feature type="compositionally biased region" description="Polar residues" evidence="1">
    <location>
        <begin position="1664"/>
        <end position="1677"/>
    </location>
</feature>